<protein>
    <submittedName>
        <fullName evidence="2">Uncharacterized protein</fullName>
    </submittedName>
</protein>
<accession>Q0HZD1</accession>
<name>Q0HZD1_SHESR</name>
<keyword evidence="1" id="KW-0472">Membrane</keyword>
<dbReference type="HOGENOM" id="CLU_157027_0_0_6"/>
<feature type="transmembrane region" description="Helical" evidence="1">
    <location>
        <begin position="52"/>
        <end position="72"/>
    </location>
</feature>
<dbReference type="KEGG" id="shm:Shewmr7_0521"/>
<evidence type="ECO:0000313" key="2">
    <source>
        <dbReference type="EMBL" id="ABI41524.1"/>
    </source>
</evidence>
<dbReference type="EMBL" id="CP000444">
    <property type="protein sequence ID" value="ABI41524.1"/>
    <property type="molecule type" value="Genomic_DNA"/>
</dbReference>
<reference evidence="2" key="1">
    <citation type="submission" date="2006-08" db="EMBL/GenBank/DDBJ databases">
        <title>Complete sequence of Chromosome1 of Shewanella sp. MR-7.</title>
        <authorList>
            <consortium name="US DOE Joint Genome Institute"/>
            <person name="Copeland A."/>
            <person name="Lucas S."/>
            <person name="Lapidus A."/>
            <person name="Barry K."/>
            <person name="Detter J.C."/>
            <person name="Glavina del Rio T."/>
            <person name="Hammon N."/>
            <person name="Israni S."/>
            <person name="Dalin E."/>
            <person name="Tice H."/>
            <person name="Pitluck S."/>
            <person name="Kiss H."/>
            <person name="Brettin T."/>
            <person name="Bruce D."/>
            <person name="Han C."/>
            <person name="Tapia R."/>
            <person name="Gilna P."/>
            <person name="Schmutz J."/>
            <person name="Larimer F."/>
            <person name="Land M."/>
            <person name="Hauser L."/>
            <person name="Kyrpides N."/>
            <person name="Mikhailova N."/>
            <person name="Nealson K."/>
            <person name="Konstantinidis K."/>
            <person name="Klappenbach J."/>
            <person name="Tiedje J."/>
            <person name="Richardson P."/>
        </authorList>
    </citation>
    <scope>NUCLEOTIDE SEQUENCE</scope>
    <source>
        <strain evidence="2">MR-7</strain>
    </source>
</reference>
<keyword evidence="1" id="KW-1133">Transmembrane helix</keyword>
<keyword evidence="1" id="KW-0812">Transmembrane</keyword>
<sequence length="127" mass="13697">MQTYFIFAAIVTVIVGVVHSMLGEILIFKKLRKRGIVPTESAPPLQARNVKILWATWHLASAFGFGIAGILLSLSNSKLSPDPIVIYPLLFAFIVGSLLVLFATRGKHPGWVGLLVVAVLIYLGGVA</sequence>
<evidence type="ECO:0000256" key="1">
    <source>
        <dbReference type="SAM" id="Phobius"/>
    </source>
</evidence>
<dbReference type="AlphaFoldDB" id="Q0HZD1"/>
<feature type="transmembrane region" description="Helical" evidence="1">
    <location>
        <begin position="110"/>
        <end position="126"/>
    </location>
</feature>
<proteinExistence type="predicted"/>
<feature type="transmembrane region" description="Helical" evidence="1">
    <location>
        <begin position="6"/>
        <end position="28"/>
    </location>
</feature>
<feature type="transmembrane region" description="Helical" evidence="1">
    <location>
        <begin position="84"/>
        <end position="103"/>
    </location>
</feature>
<organism evidence="2">
    <name type="scientific">Shewanella sp. (strain MR-7)</name>
    <dbReference type="NCBI Taxonomy" id="60481"/>
    <lineage>
        <taxon>Bacteria</taxon>
        <taxon>Pseudomonadati</taxon>
        <taxon>Pseudomonadota</taxon>
        <taxon>Gammaproteobacteria</taxon>
        <taxon>Alteromonadales</taxon>
        <taxon>Shewanellaceae</taxon>
        <taxon>Shewanella</taxon>
    </lineage>
</organism>
<gene>
    <name evidence="2" type="ordered locus">Shewmr7_0521</name>
</gene>